<gene>
    <name evidence="3" type="ORF">AT03_06375</name>
</gene>
<feature type="domain" description="Fimbrial-type adhesion" evidence="2">
    <location>
        <begin position="30"/>
        <end position="180"/>
    </location>
</feature>
<dbReference type="HOGENOM" id="CLU_088965_3_3_6"/>
<proteinExistence type="predicted"/>
<name>A0A097R009_HAFAL</name>
<evidence type="ECO:0000259" key="2">
    <source>
        <dbReference type="Pfam" id="PF00419"/>
    </source>
</evidence>
<evidence type="ECO:0000313" key="3">
    <source>
        <dbReference type="EMBL" id="AIU72057.1"/>
    </source>
</evidence>
<keyword evidence="1" id="KW-0732">Signal</keyword>
<dbReference type="eggNOG" id="COG3539">
    <property type="taxonomic scope" value="Bacteria"/>
</dbReference>
<dbReference type="InterPro" id="IPR000259">
    <property type="entry name" value="Adhesion_dom_fimbrial"/>
</dbReference>
<dbReference type="PATRIC" id="fig|1453496.5.peg.1277"/>
<sequence length="180" mass="18653">MRLMELAVLATLMFSSAVEAAGELVGGAMTFKGVVVALPCSIAPGSEKVPVDFGEISTKSLYATGKTTPIAFSIVLEDCNPSVFDSVTVTFDGDRNANMTDRLAIKSVAPSGASGVGIGLEESDGSPIRLNMPTNATAITDTVMQLNFQAFVEGEPQALANGTLTTGAFTATANYTLNYQ</sequence>
<dbReference type="InterPro" id="IPR008966">
    <property type="entry name" value="Adhesion_dom_sf"/>
</dbReference>
<dbReference type="InterPro" id="IPR050263">
    <property type="entry name" value="Bact_Fimbrial_Adh_Pro"/>
</dbReference>
<accession>A0A097R009</accession>
<protein>
    <submittedName>
        <fullName evidence="3">Fimbrial protein</fullName>
    </submittedName>
</protein>
<dbReference type="SUPFAM" id="SSF49401">
    <property type="entry name" value="Bacterial adhesins"/>
    <property type="match status" value="1"/>
</dbReference>
<dbReference type="InterPro" id="IPR036937">
    <property type="entry name" value="Adhesion_dom_fimbrial_sf"/>
</dbReference>
<dbReference type="PANTHER" id="PTHR33420:SF11">
    <property type="entry name" value="FIMBRIAL-LIKE PROTEIN"/>
    <property type="match status" value="1"/>
</dbReference>
<dbReference type="Gene3D" id="2.60.40.1090">
    <property type="entry name" value="Fimbrial-type adhesion domain"/>
    <property type="match status" value="1"/>
</dbReference>
<reference evidence="3 4" key="1">
    <citation type="journal article" date="2014" name="Gut Pathog.">
        <title>Gene clusters of Hafnia alvei strain FB1 important in survival and pathogenesis: a draft genome perspective.</title>
        <authorList>
            <person name="Tan J.Y."/>
            <person name="Yin W.F."/>
            <person name="Chan K.G."/>
        </authorList>
    </citation>
    <scope>NUCLEOTIDE SEQUENCE [LARGE SCALE GENOMIC DNA]</scope>
    <source>
        <strain evidence="3 4">FB1</strain>
    </source>
</reference>
<dbReference type="PANTHER" id="PTHR33420">
    <property type="entry name" value="FIMBRIAL SUBUNIT ELFA-RELATED"/>
    <property type="match status" value="1"/>
</dbReference>
<evidence type="ECO:0000256" key="1">
    <source>
        <dbReference type="SAM" id="SignalP"/>
    </source>
</evidence>
<feature type="chain" id="PRO_5001937090" evidence="1">
    <location>
        <begin position="21"/>
        <end position="180"/>
    </location>
</feature>
<dbReference type="AlphaFoldDB" id="A0A097R009"/>
<dbReference type="OrthoDB" id="6522787at2"/>
<dbReference type="KEGG" id="hav:AT03_06375"/>
<dbReference type="EMBL" id="CP009706">
    <property type="protein sequence ID" value="AIU72057.1"/>
    <property type="molecule type" value="Genomic_DNA"/>
</dbReference>
<keyword evidence="4" id="KW-1185">Reference proteome</keyword>
<dbReference type="GO" id="GO:0043709">
    <property type="term" value="P:cell adhesion involved in single-species biofilm formation"/>
    <property type="evidence" value="ECO:0007669"/>
    <property type="project" value="TreeGrafter"/>
</dbReference>
<dbReference type="Pfam" id="PF00419">
    <property type="entry name" value="Fimbrial"/>
    <property type="match status" value="1"/>
</dbReference>
<dbReference type="Proteomes" id="UP000029986">
    <property type="component" value="Chromosome"/>
</dbReference>
<dbReference type="GO" id="GO:0009289">
    <property type="term" value="C:pilus"/>
    <property type="evidence" value="ECO:0007669"/>
    <property type="project" value="InterPro"/>
</dbReference>
<dbReference type="RefSeq" id="WP_025800621.1">
    <property type="nucleotide sequence ID" value="NZ_CP009706.1"/>
</dbReference>
<organism evidence="3 4">
    <name type="scientific">Hafnia alvei FB1</name>
    <dbReference type="NCBI Taxonomy" id="1453496"/>
    <lineage>
        <taxon>Bacteria</taxon>
        <taxon>Pseudomonadati</taxon>
        <taxon>Pseudomonadota</taxon>
        <taxon>Gammaproteobacteria</taxon>
        <taxon>Enterobacterales</taxon>
        <taxon>Hafniaceae</taxon>
        <taxon>Hafnia</taxon>
    </lineage>
</organism>
<evidence type="ECO:0000313" key="4">
    <source>
        <dbReference type="Proteomes" id="UP000029986"/>
    </source>
</evidence>
<feature type="signal peptide" evidence="1">
    <location>
        <begin position="1"/>
        <end position="20"/>
    </location>
</feature>